<protein>
    <submittedName>
        <fullName evidence="1">FtsK/SpoIIIE family domain protein</fullName>
    </submittedName>
</protein>
<accession>X8CK15</accession>
<dbReference type="EMBL" id="JAOB01000029">
    <property type="protein sequence ID" value="EUA56712.1"/>
    <property type="molecule type" value="Genomic_DNA"/>
</dbReference>
<sequence length="100" mass="10830">MPSPMETQGLSLGPHWVIVDDNTGTAEQWEGVTGLKGMAGITVLRLATRPASALVSPRRTSDFSSAKVGSITARRSTRWLTCSPKAPRTGMRGRWRAGHR</sequence>
<dbReference type="AlphaFoldDB" id="X8CK15"/>
<gene>
    <name evidence="1" type="ORF">I553_8766</name>
</gene>
<proteinExistence type="predicted"/>
<organism evidence="1">
    <name type="scientific">Mycobacterium xenopi 4042</name>
    <dbReference type="NCBI Taxonomy" id="1299334"/>
    <lineage>
        <taxon>Bacteria</taxon>
        <taxon>Bacillati</taxon>
        <taxon>Actinomycetota</taxon>
        <taxon>Actinomycetes</taxon>
        <taxon>Mycobacteriales</taxon>
        <taxon>Mycobacteriaceae</taxon>
        <taxon>Mycobacterium</taxon>
    </lineage>
</organism>
<comment type="caution">
    <text evidence="1">The sequence shown here is derived from an EMBL/GenBank/DDBJ whole genome shotgun (WGS) entry which is preliminary data.</text>
</comment>
<dbReference type="PATRIC" id="fig|1299334.3.peg.2858"/>
<name>X8CK15_MYCXE</name>
<reference evidence="1" key="1">
    <citation type="submission" date="2014-01" db="EMBL/GenBank/DDBJ databases">
        <authorList>
            <person name="Brown-Elliot B."/>
            <person name="Wallace R."/>
            <person name="Lenaerts A."/>
            <person name="Ordway D."/>
            <person name="DeGroote M.A."/>
            <person name="Parker T."/>
            <person name="Sizemore C."/>
            <person name="Tallon L.J."/>
            <person name="Sadzewicz L.K."/>
            <person name="Sengamalay N."/>
            <person name="Fraser C.M."/>
            <person name="Hine E."/>
            <person name="Shefchek K.A."/>
            <person name="Das S.P."/>
            <person name="Tettelin H."/>
        </authorList>
    </citation>
    <scope>NUCLEOTIDE SEQUENCE [LARGE SCALE GENOMIC DNA]</scope>
    <source>
        <strain evidence="1">4042</strain>
    </source>
</reference>
<evidence type="ECO:0000313" key="1">
    <source>
        <dbReference type="EMBL" id="EUA56712.1"/>
    </source>
</evidence>